<feature type="transmembrane region" description="Helical" evidence="1">
    <location>
        <begin position="399"/>
        <end position="421"/>
    </location>
</feature>
<dbReference type="STRING" id="926567.TheveDRAFT_1732"/>
<feature type="transmembrane region" description="Helical" evidence="1">
    <location>
        <begin position="362"/>
        <end position="387"/>
    </location>
</feature>
<dbReference type="OrthoDB" id="9429464at2"/>
<dbReference type="EMBL" id="CM001377">
    <property type="protein sequence ID" value="EHM10850.1"/>
    <property type="molecule type" value="Genomic_DNA"/>
</dbReference>
<keyword evidence="4" id="KW-1185">Reference proteome</keyword>
<evidence type="ECO:0000256" key="1">
    <source>
        <dbReference type="SAM" id="Phobius"/>
    </source>
</evidence>
<feature type="transmembrane region" description="Helical" evidence="1">
    <location>
        <begin position="249"/>
        <end position="270"/>
    </location>
</feature>
<evidence type="ECO:0000259" key="2">
    <source>
        <dbReference type="Pfam" id="PF06808"/>
    </source>
</evidence>
<feature type="transmembrane region" description="Helical" evidence="1">
    <location>
        <begin position="334"/>
        <end position="356"/>
    </location>
</feature>
<name>H0UR13_9BACT</name>
<evidence type="ECO:0000313" key="3">
    <source>
        <dbReference type="EMBL" id="EHM10850.1"/>
    </source>
</evidence>
<evidence type="ECO:0000313" key="4">
    <source>
        <dbReference type="Proteomes" id="UP000005730"/>
    </source>
</evidence>
<keyword evidence="1" id="KW-0812">Transmembrane</keyword>
<feature type="transmembrane region" description="Helical" evidence="1">
    <location>
        <begin position="99"/>
        <end position="116"/>
    </location>
</feature>
<feature type="transmembrane region" description="Helical" evidence="1">
    <location>
        <begin position="6"/>
        <end position="24"/>
    </location>
</feature>
<dbReference type="Proteomes" id="UP000005730">
    <property type="component" value="Chromosome"/>
</dbReference>
<feature type="transmembrane region" description="Helical" evidence="1">
    <location>
        <begin position="282"/>
        <end position="302"/>
    </location>
</feature>
<dbReference type="RefSeq" id="WP_006584344.1">
    <property type="nucleotide sequence ID" value="NZ_CM001377.1"/>
</dbReference>
<keyword evidence="1" id="KW-0472">Membrane</keyword>
<sequence length="429" mass="44407">MGSWFWPEGALAVLMVGTFALGAFRLKLPISIAMGLASVAGALFGGFGLPVRHLVEGMFGYLDTVLIIACAMIFMKAVQGCGLLDSLAAWTVRRFKGHPVLLCVAVTLLIMLPGMITGSSTASCLTTGALVAPVLVSLGVPKAKGAAAIAMGAIYGMIAPPIDIPVMIIGGGIDMPYVGFTRPLLFATVPLAVLSSLWLLLPHLKGFQGESEELEAKLRAMEEVPLTPLLFLPFGVLVGLMGLESLFKGVLSLGMPLQFLLASGAAFLVGRRSNPLSVAREAVRDAMPVLGILMGVGMFIQIMTLTGVRGFLVVSCLAVPLALLYPVMGISIPLFGAVSAFGSASVLGVPFVLALLGKDQVVVSSALALLAGLGDLMPPTALAGIFAAQVAGEEDYFRVLRHCIVPAGLTVLWGLGMVAAANPLAALLK</sequence>
<gene>
    <name evidence="3" type="ORF">TheveDRAFT_1732</name>
</gene>
<dbReference type="InterPro" id="IPR010656">
    <property type="entry name" value="DctM"/>
</dbReference>
<proteinExistence type="predicted"/>
<organism evidence="3 4">
    <name type="scientific">Thermanaerovibrio velox DSM 12556</name>
    <dbReference type="NCBI Taxonomy" id="926567"/>
    <lineage>
        <taxon>Bacteria</taxon>
        <taxon>Thermotogati</taxon>
        <taxon>Synergistota</taxon>
        <taxon>Synergistia</taxon>
        <taxon>Synergistales</taxon>
        <taxon>Synergistaceae</taxon>
        <taxon>Thermanaerovibrio</taxon>
    </lineage>
</organism>
<dbReference type="HOGENOM" id="CLU_645132_0_0_0"/>
<feature type="transmembrane region" description="Helical" evidence="1">
    <location>
        <begin position="185"/>
        <end position="204"/>
    </location>
</feature>
<feature type="transmembrane region" description="Helical" evidence="1">
    <location>
        <begin position="31"/>
        <end position="52"/>
    </location>
</feature>
<dbReference type="AlphaFoldDB" id="H0UR13"/>
<accession>H0UR13</accession>
<feature type="transmembrane region" description="Helical" evidence="1">
    <location>
        <begin position="308"/>
        <end position="327"/>
    </location>
</feature>
<keyword evidence="1" id="KW-1133">Transmembrane helix</keyword>
<feature type="domain" description="TRAP C4-dicarboxylate transport system permease DctM subunit" evidence="2">
    <location>
        <begin position="26"/>
        <end position="393"/>
    </location>
</feature>
<protein>
    <submittedName>
        <fullName evidence="3">TRAP-type C4-dicarboxylate transport system, large permease component</fullName>
    </submittedName>
</protein>
<feature type="transmembrane region" description="Helical" evidence="1">
    <location>
        <begin position="152"/>
        <end position="173"/>
    </location>
</feature>
<feature type="transmembrane region" description="Helical" evidence="1">
    <location>
        <begin position="224"/>
        <end position="243"/>
    </location>
</feature>
<dbReference type="eggNOG" id="COG1593">
    <property type="taxonomic scope" value="Bacteria"/>
</dbReference>
<feature type="transmembrane region" description="Helical" evidence="1">
    <location>
        <begin position="58"/>
        <end position="78"/>
    </location>
</feature>
<reference evidence="3 4" key="1">
    <citation type="submission" date="2011-10" db="EMBL/GenBank/DDBJ databases">
        <title>The Noncontiguous Finished genome of Thermanaerovibrio velox DSM 12556.</title>
        <authorList>
            <consortium name="US DOE Joint Genome Institute (JGI-PGF)"/>
            <person name="Lucas S."/>
            <person name="Copeland A."/>
            <person name="Lapidus A."/>
            <person name="Glavina del Rio T."/>
            <person name="Dalin E."/>
            <person name="Tice H."/>
            <person name="Bruce D."/>
            <person name="Goodwin L."/>
            <person name="Pitluck S."/>
            <person name="Peters L."/>
            <person name="Mikhailova N."/>
            <person name="Teshima H."/>
            <person name="Kyrpides N."/>
            <person name="Mavromatis K."/>
            <person name="Ivanova N."/>
            <person name="Markowitz V."/>
            <person name="Cheng J.-F."/>
            <person name="Hugenholtz P."/>
            <person name="Woyke T."/>
            <person name="Wu D."/>
            <person name="Spring S."/>
            <person name="Brambilla E.-M."/>
            <person name="Klenk H.-P."/>
            <person name="Eisen J.A."/>
        </authorList>
    </citation>
    <scope>NUCLEOTIDE SEQUENCE [LARGE SCALE GENOMIC DNA]</scope>
    <source>
        <strain evidence="3 4">DSM 12556</strain>
    </source>
</reference>
<dbReference type="Pfam" id="PF06808">
    <property type="entry name" value="DctM"/>
    <property type="match status" value="1"/>
</dbReference>